<keyword evidence="6 13" id="KW-1133">Transmembrane helix</keyword>
<keyword evidence="14" id="KW-0732">Signal</keyword>
<dbReference type="Pfam" id="PF10613">
    <property type="entry name" value="Lig_chan-Glu_bd"/>
    <property type="match status" value="1"/>
</dbReference>
<dbReference type="SMART" id="SM00918">
    <property type="entry name" value="Lig_chan-Glu_bd"/>
    <property type="match status" value="1"/>
</dbReference>
<dbReference type="GO" id="GO:0015276">
    <property type="term" value="F:ligand-gated monoatomic ion channel activity"/>
    <property type="evidence" value="ECO:0007669"/>
    <property type="project" value="InterPro"/>
</dbReference>
<comment type="subcellular location">
    <subcellularLocation>
        <location evidence="1">Cell membrane</location>
        <topology evidence="1">Multi-pass membrane protein</topology>
    </subcellularLocation>
</comment>
<dbReference type="Pfam" id="PF00060">
    <property type="entry name" value="Lig_chan"/>
    <property type="match status" value="1"/>
</dbReference>
<dbReference type="InterPro" id="IPR001320">
    <property type="entry name" value="Iontro_rcpt_C"/>
</dbReference>
<dbReference type="EMBL" id="JAWZYT010000830">
    <property type="protein sequence ID" value="KAK4318457.1"/>
    <property type="molecule type" value="Genomic_DNA"/>
</dbReference>
<dbReference type="Gene3D" id="1.10.287.70">
    <property type="match status" value="1"/>
</dbReference>
<evidence type="ECO:0000256" key="12">
    <source>
        <dbReference type="ARBA" id="ARBA00023303"/>
    </source>
</evidence>
<keyword evidence="9" id="KW-0675">Receptor</keyword>
<evidence type="ECO:0000259" key="16">
    <source>
        <dbReference type="SMART" id="SM00918"/>
    </source>
</evidence>
<feature type="transmembrane region" description="Helical" evidence="13">
    <location>
        <begin position="176"/>
        <end position="201"/>
    </location>
</feature>
<comment type="similarity">
    <text evidence="2">Belongs to the glutamate-gated ion channel (TC 1.A.10.1) family.</text>
</comment>
<keyword evidence="7" id="KW-0406">Ion transport</keyword>
<keyword evidence="10" id="KW-0325">Glycoprotein</keyword>
<evidence type="ECO:0000256" key="10">
    <source>
        <dbReference type="ARBA" id="ARBA00023180"/>
    </source>
</evidence>
<evidence type="ECO:0000256" key="5">
    <source>
        <dbReference type="ARBA" id="ARBA00022692"/>
    </source>
</evidence>
<gene>
    <name evidence="17" type="ORF">Pmani_010540</name>
</gene>
<feature type="transmembrane region" description="Helical" evidence="13">
    <location>
        <begin position="237"/>
        <end position="261"/>
    </location>
</feature>
<keyword evidence="12" id="KW-0407">Ion channel</keyword>
<dbReference type="PANTHER" id="PTHR42643">
    <property type="entry name" value="IONOTROPIC RECEPTOR 20A-RELATED"/>
    <property type="match status" value="1"/>
</dbReference>
<evidence type="ECO:0000256" key="6">
    <source>
        <dbReference type="ARBA" id="ARBA00022989"/>
    </source>
</evidence>
<keyword evidence="3" id="KW-0813">Transport</keyword>
<name>A0AAE1Q490_9EUCA</name>
<accession>A0AAE1Q490</accession>
<dbReference type="Gene3D" id="3.40.190.10">
    <property type="entry name" value="Periplasmic binding protein-like II"/>
    <property type="match status" value="1"/>
</dbReference>
<sequence>MQVTMKDLWLLTSLLTVKALKDTAVSEGVWEDEARAALERADLMTFRFSRAPHFVVAAEPWPPHVYIHTSPSGTTTVAGPMGQLMQSLANSLNFTFSVVTTDGYWGALTENGTWNGMIGAVMRKEADIGLGPFGMSDIRSEVVDFTIPVFLEMLHVLVSRPVPQPNPWGFLAPFTWYTWVGVGGGLLATVGVSLGVVWVLGRGGPSHFTHHFWAFFSVSVTQNLPWKPVGDSLRFTFLMWMMTAVVMVKSYSGSLTSLLAVKRIEVKYDSLRDVLKEPSLTLIMEGSTALTAHLKTVRGGVYLDLARASRERSVMVRASETYQAAYDLIPRGDHAMLVEKVVCRKVYSDHFSKTGGCDFYMSNGNFWRLIYAMVVQKGSPLSSLLSVRIRALNEFGIYGRWELDQMPNVSYCLKTPRTVKLQASYSLTDLWV</sequence>
<keyword evidence="5 13" id="KW-0812">Transmembrane</keyword>
<proteinExistence type="inferred from homology"/>
<dbReference type="Proteomes" id="UP001292094">
    <property type="component" value="Unassembled WGS sequence"/>
</dbReference>
<dbReference type="SUPFAM" id="SSF53850">
    <property type="entry name" value="Periplasmic binding protein-like II"/>
    <property type="match status" value="1"/>
</dbReference>
<evidence type="ECO:0000256" key="3">
    <source>
        <dbReference type="ARBA" id="ARBA00022448"/>
    </source>
</evidence>
<keyword evidence="4" id="KW-1003">Cell membrane</keyword>
<keyword evidence="11" id="KW-1071">Ligand-gated ion channel</keyword>
<dbReference type="AlphaFoldDB" id="A0AAE1Q490"/>
<evidence type="ECO:0000256" key="9">
    <source>
        <dbReference type="ARBA" id="ARBA00023170"/>
    </source>
</evidence>
<evidence type="ECO:0000256" key="11">
    <source>
        <dbReference type="ARBA" id="ARBA00023286"/>
    </source>
</evidence>
<dbReference type="InterPro" id="IPR052192">
    <property type="entry name" value="Insect_Ionotropic_Sensory_Rcpt"/>
</dbReference>
<evidence type="ECO:0000256" key="7">
    <source>
        <dbReference type="ARBA" id="ARBA00023065"/>
    </source>
</evidence>
<keyword evidence="18" id="KW-1185">Reference proteome</keyword>
<reference evidence="17" key="1">
    <citation type="submission" date="2023-11" db="EMBL/GenBank/DDBJ databases">
        <title>Genome assemblies of two species of porcelain crab, Petrolisthes cinctipes and Petrolisthes manimaculis (Anomura: Porcellanidae).</title>
        <authorList>
            <person name="Angst P."/>
        </authorList>
    </citation>
    <scope>NUCLEOTIDE SEQUENCE</scope>
    <source>
        <strain evidence="17">PB745_02</strain>
        <tissue evidence="17">Gill</tissue>
    </source>
</reference>
<feature type="domain" description="Ionotropic glutamate receptor C-terminal" evidence="15">
    <location>
        <begin position="74"/>
        <end position="408"/>
    </location>
</feature>
<feature type="chain" id="PRO_5041921205" evidence="14">
    <location>
        <begin position="20"/>
        <end position="432"/>
    </location>
</feature>
<evidence type="ECO:0000259" key="15">
    <source>
        <dbReference type="SMART" id="SM00079"/>
    </source>
</evidence>
<dbReference type="PANTHER" id="PTHR42643:SF24">
    <property type="entry name" value="IONOTROPIC RECEPTOR 60A"/>
    <property type="match status" value="1"/>
</dbReference>
<keyword evidence="8 13" id="KW-0472">Membrane</keyword>
<evidence type="ECO:0000256" key="4">
    <source>
        <dbReference type="ARBA" id="ARBA00022475"/>
    </source>
</evidence>
<dbReference type="GO" id="GO:0005886">
    <property type="term" value="C:plasma membrane"/>
    <property type="evidence" value="ECO:0007669"/>
    <property type="project" value="UniProtKB-SubCell"/>
</dbReference>
<evidence type="ECO:0000256" key="2">
    <source>
        <dbReference type="ARBA" id="ARBA00008685"/>
    </source>
</evidence>
<evidence type="ECO:0000256" key="14">
    <source>
        <dbReference type="SAM" id="SignalP"/>
    </source>
</evidence>
<evidence type="ECO:0000256" key="13">
    <source>
        <dbReference type="SAM" id="Phobius"/>
    </source>
</evidence>
<protein>
    <submittedName>
        <fullName evidence="17">Uncharacterized protein</fullName>
    </submittedName>
</protein>
<feature type="domain" description="Ionotropic glutamate receptor L-glutamate and glycine-binding" evidence="16">
    <location>
        <begin position="63"/>
        <end position="123"/>
    </location>
</feature>
<dbReference type="GO" id="GO:0050906">
    <property type="term" value="P:detection of stimulus involved in sensory perception"/>
    <property type="evidence" value="ECO:0007669"/>
    <property type="project" value="UniProtKB-ARBA"/>
</dbReference>
<evidence type="ECO:0000313" key="18">
    <source>
        <dbReference type="Proteomes" id="UP001292094"/>
    </source>
</evidence>
<evidence type="ECO:0000313" key="17">
    <source>
        <dbReference type="EMBL" id="KAK4318457.1"/>
    </source>
</evidence>
<dbReference type="InterPro" id="IPR019594">
    <property type="entry name" value="Glu/Gly-bd"/>
</dbReference>
<dbReference type="SMART" id="SM00079">
    <property type="entry name" value="PBPe"/>
    <property type="match status" value="1"/>
</dbReference>
<evidence type="ECO:0000256" key="1">
    <source>
        <dbReference type="ARBA" id="ARBA00004651"/>
    </source>
</evidence>
<evidence type="ECO:0000256" key="8">
    <source>
        <dbReference type="ARBA" id="ARBA00023136"/>
    </source>
</evidence>
<organism evidence="17 18">
    <name type="scientific">Petrolisthes manimaculis</name>
    <dbReference type="NCBI Taxonomy" id="1843537"/>
    <lineage>
        <taxon>Eukaryota</taxon>
        <taxon>Metazoa</taxon>
        <taxon>Ecdysozoa</taxon>
        <taxon>Arthropoda</taxon>
        <taxon>Crustacea</taxon>
        <taxon>Multicrustacea</taxon>
        <taxon>Malacostraca</taxon>
        <taxon>Eumalacostraca</taxon>
        <taxon>Eucarida</taxon>
        <taxon>Decapoda</taxon>
        <taxon>Pleocyemata</taxon>
        <taxon>Anomura</taxon>
        <taxon>Galatheoidea</taxon>
        <taxon>Porcellanidae</taxon>
        <taxon>Petrolisthes</taxon>
    </lineage>
</organism>
<feature type="signal peptide" evidence="14">
    <location>
        <begin position="1"/>
        <end position="19"/>
    </location>
</feature>
<comment type="caution">
    <text evidence="17">The sequence shown here is derived from an EMBL/GenBank/DDBJ whole genome shotgun (WGS) entry which is preliminary data.</text>
</comment>